<sequence>MTTPQPRLEDFGEIGHYVTDAIRAANPDYADLDEAVLADVVQTNVANARIYVHAVVHQRRPSSGDLASLADAARRRVHQGIALDAMLRAYRIGARAMWEKLSESRPDLDHRVLTDWTLRYIDWVSSEAAEAYLAERDSMLNSHLETTKLLLARVVEGDFATSDERDAALRALGIDPAIPHVAAVVGPTGRAESTLDGPLLEIVQEIRRLIPTATAGLLRRGAVILVPTAATGGLEALLCGAVGRSFGDTRVISAGVGRPTPSAAGLADAVREAERARALGEILFPRQRVHSYESLVFYDLFRQGEPVDTFIETVLGEHLGADRTGRVDLVRTLYVYFTLGMNRKAAANRLGIHPNTLDYRLQQATRASGVSLTSPEESFRFQLAVRLLPICTQTSWLGDKSGIAGILAD</sequence>
<evidence type="ECO:0008006" key="7">
    <source>
        <dbReference type="Google" id="ProtNLM"/>
    </source>
</evidence>
<gene>
    <name evidence="5" type="ORF">BJ970_007267</name>
</gene>
<dbReference type="Pfam" id="PF13556">
    <property type="entry name" value="HTH_30"/>
    <property type="match status" value="1"/>
</dbReference>
<dbReference type="PANTHER" id="PTHR33744:SF7">
    <property type="entry name" value="PUCR FAMILY TRANSCRIPTIONAL REGULATOR"/>
    <property type="match status" value="1"/>
</dbReference>
<feature type="domain" description="PucR C-terminal helix-turn-helix" evidence="2">
    <location>
        <begin position="329"/>
        <end position="387"/>
    </location>
</feature>
<accession>A0A840QJU8</accession>
<dbReference type="PANTHER" id="PTHR33744">
    <property type="entry name" value="CARBOHYDRATE DIACID REGULATOR"/>
    <property type="match status" value="1"/>
</dbReference>
<evidence type="ECO:0000259" key="4">
    <source>
        <dbReference type="Pfam" id="PF17853"/>
    </source>
</evidence>
<dbReference type="InterPro" id="IPR025736">
    <property type="entry name" value="PucR_C-HTH_dom"/>
</dbReference>
<feature type="domain" description="RsbT co-antagonist protein RsbRD N-terminal" evidence="3">
    <location>
        <begin position="18"/>
        <end position="143"/>
    </location>
</feature>
<proteinExistence type="inferred from homology"/>
<protein>
    <recommendedName>
        <fullName evidence="7">CdaR family transcriptional regulator</fullName>
    </recommendedName>
</protein>
<feature type="domain" description="CdaR GGDEF-like" evidence="4">
    <location>
        <begin position="158"/>
        <end position="278"/>
    </location>
</feature>
<dbReference type="Proteomes" id="UP000584374">
    <property type="component" value="Unassembled WGS sequence"/>
</dbReference>
<evidence type="ECO:0000313" key="6">
    <source>
        <dbReference type="Proteomes" id="UP000584374"/>
    </source>
</evidence>
<evidence type="ECO:0000313" key="5">
    <source>
        <dbReference type="EMBL" id="MBB5159668.1"/>
    </source>
</evidence>
<comment type="similarity">
    <text evidence="1">Belongs to the CdaR family.</text>
</comment>
<dbReference type="InterPro" id="IPR042070">
    <property type="entry name" value="PucR_C-HTH_sf"/>
</dbReference>
<dbReference type="InterPro" id="IPR051448">
    <property type="entry name" value="CdaR-like_regulators"/>
</dbReference>
<dbReference type="Pfam" id="PF14361">
    <property type="entry name" value="RsbRD_N"/>
    <property type="match status" value="1"/>
</dbReference>
<dbReference type="RefSeq" id="WP_184732178.1">
    <property type="nucleotide sequence ID" value="NZ_JACHIW010000002.1"/>
</dbReference>
<comment type="caution">
    <text evidence="5">The sequence shown here is derived from an EMBL/GenBank/DDBJ whole genome shotgun (WGS) entry which is preliminary data.</text>
</comment>
<dbReference type="Pfam" id="PF17853">
    <property type="entry name" value="GGDEF_2"/>
    <property type="match status" value="1"/>
</dbReference>
<evidence type="ECO:0000256" key="1">
    <source>
        <dbReference type="ARBA" id="ARBA00006754"/>
    </source>
</evidence>
<dbReference type="InterPro" id="IPR041522">
    <property type="entry name" value="CdaR_GGDEF"/>
</dbReference>
<evidence type="ECO:0000259" key="2">
    <source>
        <dbReference type="Pfam" id="PF13556"/>
    </source>
</evidence>
<dbReference type="AlphaFoldDB" id="A0A840QJU8"/>
<organism evidence="5 6">
    <name type="scientific">Saccharopolyspora phatthalungensis</name>
    <dbReference type="NCBI Taxonomy" id="664693"/>
    <lineage>
        <taxon>Bacteria</taxon>
        <taxon>Bacillati</taxon>
        <taxon>Actinomycetota</taxon>
        <taxon>Actinomycetes</taxon>
        <taxon>Pseudonocardiales</taxon>
        <taxon>Pseudonocardiaceae</taxon>
        <taxon>Saccharopolyspora</taxon>
    </lineage>
</organism>
<keyword evidence="6" id="KW-1185">Reference proteome</keyword>
<evidence type="ECO:0000259" key="3">
    <source>
        <dbReference type="Pfam" id="PF14361"/>
    </source>
</evidence>
<dbReference type="EMBL" id="JACHIW010000002">
    <property type="protein sequence ID" value="MBB5159668.1"/>
    <property type="molecule type" value="Genomic_DNA"/>
</dbReference>
<name>A0A840QJU8_9PSEU</name>
<dbReference type="Gene3D" id="1.10.10.2840">
    <property type="entry name" value="PucR C-terminal helix-turn-helix domain"/>
    <property type="match status" value="1"/>
</dbReference>
<reference evidence="5 6" key="1">
    <citation type="submission" date="2020-08" db="EMBL/GenBank/DDBJ databases">
        <title>Sequencing the genomes of 1000 actinobacteria strains.</title>
        <authorList>
            <person name="Klenk H.-P."/>
        </authorList>
    </citation>
    <scope>NUCLEOTIDE SEQUENCE [LARGE SCALE GENOMIC DNA]</scope>
    <source>
        <strain evidence="5 6">DSM 45584</strain>
    </source>
</reference>
<dbReference type="InterPro" id="IPR025751">
    <property type="entry name" value="RsbRD_N_dom"/>
</dbReference>